<comment type="caution">
    <text evidence="3">The sequence shown here is derived from an EMBL/GenBank/DDBJ whole genome shotgun (WGS) entry which is preliminary data.</text>
</comment>
<dbReference type="AlphaFoldDB" id="A0A372G463"/>
<gene>
    <name evidence="3" type="ORF">D0Q02_03850</name>
</gene>
<dbReference type="Gene3D" id="2.130.10.10">
    <property type="entry name" value="YVTN repeat-like/Quinoprotein amine dehydrogenase"/>
    <property type="match status" value="1"/>
</dbReference>
<reference evidence="3 4" key="1">
    <citation type="submission" date="2018-08" db="EMBL/GenBank/DDBJ databases">
        <title>Verrucosispora craniellae sp. nov., isolated from a marine sponge in the South China Sea.</title>
        <authorList>
            <person name="Li L."/>
            <person name="Lin H.W."/>
        </authorList>
    </citation>
    <scope>NUCLEOTIDE SEQUENCE [LARGE SCALE GENOMIC DNA]</scope>
    <source>
        <strain evidence="3 4">LHW63014</strain>
    </source>
</reference>
<dbReference type="EMBL" id="QVFU01000002">
    <property type="protein sequence ID" value="RFS47694.1"/>
    <property type="molecule type" value="Genomic_DNA"/>
</dbReference>
<dbReference type="Proteomes" id="UP000262621">
    <property type="component" value="Unassembled WGS sequence"/>
</dbReference>
<accession>A0A372G463</accession>
<proteinExistence type="predicted"/>
<dbReference type="InterPro" id="IPR002372">
    <property type="entry name" value="PQQ_rpt_dom"/>
</dbReference>
<dbReference type="InterPro" id="IPR011047">
    <property type="entry name" value="Quinoprotein_ADH-like_sf"/>
</dbReference>
<evidence type="ECO:0000313" key="4">
    <source>
        <dbReference type="Proteomes" id="UP000262621"/>
    </source>
</evidence>
<keyword evidence="4" id="KW-1185">Reference proteome</keyword>
<name>A0A372G463_9ACTN</name>
<dbReference type="SUPFAM" id="SSF50998">
    <property type="entry name" value="Quinoprotein alcohol dehydrogenase-like"/>
    <property type="match status" value="1"/>
</dbReference>
<sequence length="433" mass="46665">MTVIDLGELTEPTDQPPRRRRTVAGSRHFRAALLAVVVLMSMAGAAPPTRRVYATVPVPLGASLHLTADQIFAVVPGTDATGDRPELLAFPPPERAIGTPPKLTPSWRVLLPSGHWGFRVQSVADDGVLVSTSAEAPENSHSLLLDARTGRPRWREPGVALHDDPRRALLRTHRESMPNTLRAIELPSARELWSVPLSASSVDYRLRDGAVDAIVVSTLDGDVEVRDPETGKVRHRLPAPADDPAGYQSAWVVGDLVAVVRNSNTVAAYAVDGLAPRWQTTVPTVYHVTVCAALLCAWMASGGVQVLDPATGAARWDDRNVGDLLLAGERRALALSGRASGATELVTVDMTTGAVLADHGTWEQVHRYEYAPHLLAVRPVPDVGLVLARLDPDQDQARPIEVLAGARGGCQARYDLVACRRQDGDFGVWRLPE</sequence>
<dbReference type="InterPro" id="IPR015943">
    <property type="entry name" value="WD40/YVTN_repeat-like_dom_sf"/>
</dbReference>
<feature type="region of interest" description="Disordered" evidence="1">
    <location>
        <begin position="1"/>
        <end position="22"/>
    </location>
</feature>
<evidence type="ECO:0000313" key="3">
    <source>
        <dbReference type="EMBL" id="RFS47694.1"/>
    </source>
</evidence>
<protein>
    <recommendedName>
        <fullName evidence="2">Pyrrolo-quinoline quinone repeat domain-containing protein</fullName>
    </recommendedName>
</protein>
<organism evidence="3 4">
    <name type="scientific">Micromonospora craniellae</name>
    <dbReference type="NCBI Taxonomy" id="2294034"/>
    <lineage>
        <taxon>Bacteria</taxon>
        <taxon>Bacillati</taxon>
        <taxon>Actinomycetota</taxon>
        <taxon>Actinomycetes</taxon>
        <taxon>Micromonosporales</taxon>
        <taxon>Micromonosporaceae</taxon>
        <taxon>Micromonospora</taxon>
    </lineage>
</organism>
<dbReference type="RefSeq" id="WP_117226572.1">
    <property type="nucleotide sequence ID" value="NZ_CP061725.1"/>
</dbReference>
<evidence type="ECO:0000256" key="1">
    <source>
        <dbReference type="SAM" id="MobiDB-lite"/>
    </source>
</evidence>
<feature type="domain" description="Pyrrolo-quinoline quinone repeat" evidence="2">
    <location>
        <begin position="107"/>
        <end position="317"/>
    </location>
</feature>
<dbReference type="OrthoDB" id="3757373at2"/>
<dbReference type="Pfam" id="PF13360">
    <property type="entry name" value="PQQ_2"/>
    <property type="match status" value="1"/>
</dbReference>
<evidence type="ECO:0000259" key="2">
    <source>
        <dbReference type="Pfam" id="PF13360"/>
    </source>
</evidence>